<organism evidence="3 4">
    <name type="scientific">Dorea formicigenerans</name>
    <dbReference type="NCBI Taxonomy" id="39486"/>
    <lineage>
        <taxon>Bacteria</taxon>
        <taxon>Bacillati</taxon>
        <taxon>Bacillota</taxon>
        <taxon>Clostridia</taxon>
        <taxon>Lachnospirales</taxon>
        <taxon>Lachnospiraceae</taxon>
        <taxon>Dorea</taxon>
    </lineage>
</organism>
<evidence type="ECO:0000313" key="4">
    <source>
        <dbReference type="Proteomes" id="UP000283325"/>
    </source>
</evidence>
<proteinExistence type="predicted"/>
<comment type="caution">
    <text evidence="3">The sequence shown here is derived from an EMBL/GenBank/DDBJ whole genome shotgun (WGS) entry which is preliminary data.</text>
</comment>
<dbReference type="Proteomes" id="UP000284152">
    <property type="component" value="Unassembled WGS sequence"/>
</dbReference>
<keyword evidence="1" id="KW-1133">Transmembrane helix</keyword>
<accession>A0A415MW69</accession>
<dbReference type="RefSeq" id="WP_117657836.1">
    <property type="nucleotide sequence ID" value="NZ_JAQDGW010000009.1"/>
</dbReference>
<reference evidence="4 5" key="1">
    <citation type="submission" date="2018-08" db="EMBL/GenBank/DDBJ databases">
        <title>A genome reference for cultivated species of the human gut microbiota.</title>
        <authorList>
            <person name="Zou Y."/>
            <person name="Xue W."/>
            <person name="Luo G."/>
        </authorList>
    </citation>
    <scope>NUCLEOTIDE SEQUENCE [LARGE SCALE GENOMIC DNA]</scope>
    <source>
        <strain evidence="3 4">AF36-1BH</strain>
        <strain evidence="2 5">AF42-21</strain>
    </source>
</reference>
<dbReference type="EMBL" id="QRPD01000011">
    <property type="protein sequence ID" value="RHL86427.1"/>
    <property type="molecule type" value="Genomic_DNA"/>
</dbReference>
<name>A0A415MW69_9FIRM</name>
<dbReference type="PIRSF" id="PIRSF003203">
    <property type="entry name" value="AzlD"/>
    <property type="match status" value="1"/>
</dbReference>
<evidence type="ECO:0000256" key="1">
    <source>
        <dbReference type="SAM" id="Phobius"/>
    </source>
</evidence>
<keyword evidence="1" id="KW-0472">Membrane</keyword>
<evidence type="ECO:0000313" key="2">
    <source>
        <dbReference type="EMBL" id="RHK61390.1"/>
    </source>
</evidence>
<feature type="transmembrane region" description="Helical" evidence="1">
    <location>
        <begin position="6"/>
        <end position="28"/>
    </location>
</feature>
<evidence type="ECO:0000313" key="5">
    <source>
        <dbReference type="Proteomes" id="UP000284152"/>
    </source>
</evidence>
<keyword evidence="1" id="KW-0812">Transmembrane</keyword>
<protein>
    <submittedName>
        <fullName evidence="3">Branched-chain amino acid transporter AzlD</fullName>
    </submittedName>
</protein>
<sequence length="107" mass="12086">MTLAQQIITIGLCVLGTMTTRFLPFLVFRENRETPKFIQYVGKFLPSAVFGMLVVYCLRNVNILQGTHGIPEFISILVTAGLHIWKHQMLISITGGTICYILLLHFC</sequence>
<dbReference type="InterPro" id="IPR008407">
    <property type="entry name" value="Brnchd-chn_aa_trnsp_AzlD"/>
</dbReference>
<dbReference type="Pfam" id="PF05437">
    <property type="entry name" value="AzlD"/>
    <property type="match status" value="1"/>
</dbReference>
<evidence type="ECO:0000313" key="3">
    <source>
        <dbReference type="EMBL" id="RHL86427.1"/>
    </source>
</evidence>
<feature type="transmembrane region" description="Helical" evidence="1">
    <location>
        <begin position="84"/>
        <end position="106"/>
    </location>
</feature>
<feature type="transmembrane region" description="Helical" evidence="1">
    <location>
        <begin position="40"/>
        <end position="64"/>
    </location>
</feature>
<dbReference type="Proteomes" id="UP000283325">
    <property type="component" value="Unassembled WGS sequence"/>
</dbReference>
<dbReference type="EMBL" id="QRNS01000022">
    <property type="protein sequence ID" value="RHK61390.1"/>
    <property type="molecule type" value="Genomic_DNA"/>
</dbReference>
<dbReference type="AlphaFoldDB" id="A0A415MW69"/>
<gene>
    <name evidence="2" type="ORF">DW054_12555</name>
    <name evidence="3" type="ORF">DWZ98_12120</name>
</gene>